<dbReference type="Proteomes" id="UP000760480">
    <property type="component" value="Unassembled WGS sequence"/>
</dbReference>
<protein>
    <submittedName>
        <fullName evidence="1">Uncharacterized protein</fullName>
    </submittedName>
</protein>
<proteinExistence type="predicted"/>
<organism evidence="1 2">
    <name type="scientific">Candidatus Competibacter phosphatis</name>
    <dbReference type="NCBI Taxonomy" id="221280"/>
    <lineage>
        <taxon>Bacteria</taxon>
        <taxon>Pseudomonadati</taxon>
        <taxon>Pseudomonadota</taxon>
        <taxon>Gammaproteobacteria</taxon>
        <taxon>Candidatus Competibacteraceae</taxon>
        <taxon>Candidatus Competibacter</taxon>
    </lineage>
</organism>
<dbReference type="EMBL" id="SPMZ01000085">
    <property type="protein sequence ID" value="NMQ21295.1"/>
    <property type="molecule type" value="Genomic_DNA"/>
</dbReference>
<keyword evidence="2" id="KW-1185">Reference proteome</keyword>
<reference evidence="1 2" key="1">
    <citation type="submission" date="2019-03" db="EMBL/GenBank/DDBJ databases">
        <title>Metabolic reconstructions from genomes of highly enriched 'Candidatus Accumulibacter' and 'Candidatus Competibacter' bioreactor populations.</title>
        <authorList>
            <person name="Annavajhala M.K."/>
            <person name="Welles L."/>
            <person name="Abbas B."/>
            <person name="Sorokin D."/>
            <person name="Park H."/>
            <person name="Van Loosdrecht M."/>
            <person name="Chandran K."/>
        </authorList>
    </citation>
    <scope>NUCLEOTIDE SEQUENCE [LARGE SCALE GENOMIC DNA]</scope>
    <source>
        <strain evidence="1 2">SBR_G</strain>
    </source>
</reference>
<evidence type="ECO:0000313" key="1">
    <source>
        <dbReference type="EMBL" id="NMQ21295.1"/>
    </source>
</evidence>
<sequence length="61" mass="6773">MNKETAKRPELIAYTVTESGGENRYHRIGAAWQNSKGGYKIRLHALPLDGDILLLPPKDPA</sequence>
<evidence type="ECO:0000313" key="2">
    <source>
        <dbReference type="Proteomes" id="UP000760480"/>
    </source>
</evidence>
<comment type="caution">
    <text evidence="1">The sequence shown here is derived from an EMBL/GenBank/DDBJ whole genome shotgun (WGS) entry which is preliminary data.</text>
</comment>
<accession>A0ABX1TPC9</accession>
<dbReference type="RefSeq" id="WP_169250567.1">
    <property type="nucleotide sequence ID" value="NZ_SPMZ01000085.1"/>
</dbReference>
<gene>
    <name evidence="1" type="ORF">E4P82_20075</name>
</gene>
<name>A0ABX1TPC9_9GAMM</name>